<dbReference type="InterPro" id="IPR011004">
    <property type="entry name" value="Trimer_LpxA-like_sf"/>
</dbReference>
<dbReference type="Gene3D" id="2.160.10.10">
    <property type="entry name" value="Hexapeptide repeat proteins"/>
    <property type="match status" value="1"/>
</dbReference>
<organism evidence="4">
    <name type="scientific">Methanosarcina barkeri (strain Fusaro / DSM 804)</name>
    <dbReference type="NCBI Taxonomy" id="269797"/>
    <lineage>
        <taxon>Archaea</taxon>
        <taxon>Methanobacteriati</taxon>
        <taxon>Methanobacteriota</taxon>
        <taxon>Stenosarchaea group</taxon>
        <taxon>Methanomicrobia</taxon>
        <taxon>Methanosarcinales</taxon>
        <taxon>Methanosarcinaceae</taxon>
        <taxon>Methanosarcina</taxon>
    </lineage>
</organism>
<evidence type="ECO:0000256" key="1">
    <source>
        <dbReference type="ARBA" id="ARBA00007274"/>
    </source>
</evidence>
<dbReference type="HOGENOM" id="CLU_051638_11_0_2"/>
<dbReference type="PaxDb" id="269797-Mbar_A0476"/>
<reference evidence="4" key="1">
    <citation type="submission" date="2006-06" db="EMBL/GenBank/DDBJ databases">
        <title>Complete sequence of chromosome 1 of Methanosarcina barkeri str. fusaro.</title>
        <authorList>
            <person name="Copeland A."/>
            <person name="Lucas S."/>
            <person name="Lapidus A."/>
            <person name="Barry K."/>
            <person name="Detter J.C."/>
            <person name="Glavina T."/>
            <person name="Hammon N."/>
            <person name="Israni S."/>
            <person name="Pitluck S."/>
            <person name="Goodwin L.A."/>
            <person name="Saunders E.H."/>
            <person name="Schmutz J."/>
            <person name="Larimer F."/>
            <person name="Land M."/>
            <person name="Anderson I."/>
            <person name="Richardson P."/>
        </authorList>
    </citation>
    <scope>NUCLEOTIDE SEQUENCE</scope>
    <source>
        <strain evidence="4">Fusaro</strain>
    </source>
</reference>
<keyword evidence="2 4" id="KW-0808">Transferase</keyword>
<accession>Q46F84</accession>
<gene>
    <name evidence="4" type="ordered locus">Mbar_A0476</name>
</gene>
<dbReference type="KEGG" id="mba:Mbar_A0476"/>
<name>Q46F84_METBF</name>
<dbReference type="CDD" id="cd03354">
    <property type="entry name" value="LbH_SAT"/>
    <property type="match status" value="1"/>
</dbReference>
<dbReference type="Pfam" id="PF00132">
    <property type="entry name" value="Hexapep"/>
    <property type="match status" value="1"/>
</dbReference>
<dbReference type="InterPro" id="IPR001451">
    <property type="entry name" value="Hexapep"/>
</dbReference>
<evidence type="ECO:0000313" key="4">
    <source>
        <dbReference type="EMBL" id="AAZ69458.1"/>
    </source>
</evidence>
<evidence type="ECO:0000256" key="2">
    <source>
        <dbReference type="ARBA" id="ARBA00022679"/>
    </source>
</evidence>
<dbReference type="SUPFAM" id="SSF51161">
    <property type="entry name" value="Trimeric LpxA-like enzymes"/>
    <property type="match status" value="1"/>
</dbReference>
<dbReference type="STRING" id="269797.Mbar_A0476"/>
<dbReference type="GO" id="GO:0016746">
    <property type="term" value="F:acyltransferase activity"/>
    <property type="evidence" value="ECO:0007669"/>
    <property type="project" value="UniProtKB-KW"/>
</dbReference>
<dbReference type="eggNOG" id="arCOG01847">
    <property type="taxonomic scope" value="Archaea"/>
</dbReference>
<protein>
    <submittedName>
        <fullName evidence="4">Serine O-acetyltransferase</fullName>
    </submittedName>
</protein>
<sequence length="224" mass="25697">MTIWIIHRRAFMIQSKKDYIFYLKADEIALKKKRGTVQYYRDYLLDDIWRFERLLRKREFYINCKKGIIYKLYLPYLYFKFQRLSTKLGFTIPPNVFGPGLSIAHKGTLIVNSNAKVGENCRIHTGVNIGTNAYSMEDELRPDFVLPVPKIGNNVYIGPGVKIFGDIEIADNIAIGANSVVNKSFKEEGITIAGVPAKKVSSEGFDKCYYKATDILRGFYKPPQ</sequence>
<dbReference type="AlphaFoldDB" id="Q46F84"/>
<dbReference type="EMBL" id="CP000099">
    <property type="protein sequence ID" value="AAZ69458.1"/>
    <property type="molecule type" value="Genomic_DNA"/>
</dbReference>
<comment type="similarity">
    <text evidence="1">Belongs to the transferase hexapeptide repeat family.</text>
</comment>
<evidence type="ECO:0000256" key="3">
    <source>
        <dbReference type="ARBA" id="ARBA00023315"/>
    </source>
</evidence>
<dbReference type="FunFam" id="2.160.10.10:FF:000056">
    <property type="entry name" value="Serine O-acetyltransferase"/>
    <property type="match status" value="1"/>
</dbReference>
<keyword evidence="3" id="KW-0012">Acyltransferase</keyword>
<dbReference type="InterPro" id="IPR045304">
    <property type="entry name" value="LbH_SAT"/>
</dbReference>
<dbReference type="PANTHER" id="PTHR42811">
    <property type="entry name" value="SERINE ACETYLTRANSFERASE"/>
    <property type="match status" value="1"/>
</dbReference>
<proteinExistence type="inferred from homology"/>